<evidence type="ECO:0000256" key="1">
    <source>
        <dbReference type="ARBA" id="ARBA00004613"/>
    </source>
</evidence>
<feature type="non-terminal residue" evidence="7">
    <location>
        <position position="1"/>
    </location>
</feature>
<feature type="domain" description="Lipase" evidence="6">
    <location>
        <begin position="93"/>
        <end position="361"/>
    </location>
</feature>
<dbReference type="InterPro" id="IPR029058">
    <property type="entry name" value="AB_hydrolase_fold"/>
</dbReference>
<evidence type="ECO:0000313" key="7">
    <source>
        <dbReference type="EMBL" id="JAT34898.1"/>
    </source>
</evidence>
<comment type="subcellular location">
    <subcellularLocation>
        <location evidence="1">Secreted</location>
    </subcellularLocation>
</comment>
<dbReference type="Pfam" id="PF00151">
    <property type="entry name" value="Lipase"/>
    <property type="match status" value="1"/>
</dbReference>
<dbReference type="Gene3D" id="3.40.50.1820">
    <property type="entry name" value="alpha/beta hydrolase"/>
    <property type="match status" value="1"/>
</dbReference>
<evidence type="ECO:0000256" key="5">
    <source>
        <dbReference type="SAM" id="Phobius"/>
    </source>
</evidence>
<protein>
    <recommendedName>
        <fullName evidence="6">Lipase domain-containing protein</fullName>
    </recommendedName>
</protein>
<dbReference type="PANTHER" id="PTHR11610:SF173">
    <property type="entry name" value="LIPASE DOMAIN-CONTAINING PROTEIN-RELATED"/>
    <property type="match status" value="1"/>
</dbReference>
<dbReference type="InterPro" id="IPR033906">
    <property type="entry name" value="Lipase_N"/>
</dbReference>
<dbReference type="GO" id="GO:0017171">
    <property type="term" value="F:serine hydrolase activity"/>
    <property type="evidence" value="ECO:0007669"/>
    <property type="project" value="TreeGrafter"/>
</dbReference>
<comment type="similarity">
    <text evidence="2 4">Belongs to the AB hydrolase superfamily. Lipase family.</text>
</comment>
<evidence type="ECO:0000256" key="3">
    <source>
        <dbReference type="ARBA" id="ARBA00022525"/>
    </source>
</evidence>
<evidence type="ECO:0000256" key="4">
    <source>
        <dbReference type="RuleBase" id="RU004262"/>
    </source>
</evidence>
<dbReference type="EMBL" id="GEBQ01005079">
    <property type="protein sequence ID" value="JAT34898.1"/>
    <property type="molecule type" value="Transcribed_RNA"/>
</dbReference>
<keyword evidence="5" id="KW-0812">Transmembrane</keyword>
<keyword evidence="3" id="KW-0964">Secreted</keyword>
<gene>
    <name evidence="7" type="ORF">g.8444</name>
</gene>
<proteinExistence type="inferred from homology"/>
<evidence type="ECO:0000256" key="2">
    <source>
        <dbReference type="ARBA" id="ARBA00010701"/>
    </source>
</evidence>
<keyword evidence="5" id="KW-1133">Transmembrane helix</keyword>
<dbReference type="PRINTS" id="PR00821">
    <property type="entry name" value="TAGLIPASE"/>
</dbReference>
<dbReference type="InterPro" id="IPR013818">
    <property type="entry name" value="Lipase"/>
</dbReference>
<organism evidence="7">
    <name type="scientific">Graphocephala atropunctata</name>
    <dbReference type="NCBI Taxonomy" id="36148"/>
    <lineage>
        <taxon>Eukaryota</taxon>
        <taxon>Metazoa</taxon>
        <taxon>Ecdysozoa</taxon>
        <taxon>Arthropoda</taxon>
        <taxon>Hexapoda</taxon>
        <taxon>Insecta</taxon>
        <taxon>Pterygota</taxon>
        <taxon>Neoptera</taxon>
        <taxon>Paraneoptera</taxon>
        <taxon>Hemiptera</taxon>
        <taxon>Auchenorrhyncha</taxon>
        <taxon>Membracoidea</taxon>
        <taxon>Cicadellidae</taxon>
        <taxon>Cicadellinae</taxon>
        <taxon>Cicadellini</taxon>
        <taxon>Graphocephala</taxon>
    </lineage>
</organism>
<dbReference type="CDD" id="cd00707">
    <property type="entry name" value="Pancreat_lipase_like"/>
    <property type="match status" value="1"/>
</dbReference>
<dbReference type="GO" id="GO:0005615">
    <property type="term" value="C:extracellular space"/>
    <property type="evidence" value="ECO:0007669"/>
    <property type="project" value="TreeGrafter"/>
</dbReference>
<dbReference type="SUPFAM" id="SSF53474">
    <property type="entry name" value="alpha/beta-Hydrolases"/>
    <property type="match status" value="1"/>
</dbReference>
<dbReference type="AlphaFoldDB" id="A0A1B6MG19"/>
<dbReference type="GO" id="GO:0016298">
    <property type="term" value="F:lipase activity"/>
    <property type="evidence" value="ECO:0007669"/>
    <property type="project" value="InterPro"/>
</dbReference>
<dbReference type="GO" id="GO:0016042">
    <property type="term" value="P:lipid catabolic process"/>
    <property type="evidence" value="ECO:0007669"/>
    <property type="project" value="TreeGrafter"/>
</dbReference>
<accession>A0A1B6MG19</accession>
<dbReference type="InterPro" id="IPR000734">
    <property type="entry name" value="TAG_lipase"/>
</dbReference>
<dbReference type="PANTHER" id="PTHR11610">
    <property type="entry name" value="LIPASE"/>
    <property type="match status" value="1"/>
</dbReference>
<name>A0A1B6MG19_9HEMI</name>
<evidence type="ECO:0000259" key="6">
    <source>
        <dbReference type="Pfam" id="PF00151"/>
    </source>
</evidence>
<keyword evidence="5" id="KW-0472">Membrane</keyword>
<feature type="transmembrane region" description="Helical" evidence="5">
    <location>
        <begin position="20"/>
        <end position="40"/>
    </location>
</feature>
<sequence length="371" mass="40749">FKVHDSRDISLQQSLDINSGFNMLAYLTSFFLYVCVNICFDVSNLSMNKNSTYSGPTRNHEDTNGFLRHENLDICSYCYNSWTLSSIGNAANYTRFFFFSRATEPNYTEILSGNISSLIESGFDMNKETKVLVHGWLDNGLIHFAAEAKDAYLMENDVNIVSVDWSPVAGLFYPLARIAVDPVGRYLAQFLDWLVSQGLPVSSIHTSGHSLGAHIAGTAGEHVTCGPLSRISGLDPAGPGFDSQPVGRLDPSDALFVDVIHTSGLWLGYYGVCGHVDFYPNRGIPNQPGCPIDFGTCSHIRSYKLFVESIASKGFVSQACDSWGDYRRGVCENTTSAVMGEHVNSSIRGKFYLHTAGHSPYALGNISHQSK</sequence>
<reference evidence="7" key="1">
    <citation type="submission" date="2015-11" db="EMBL/GenBank/DDBJ databases">
        <title>De novo transcriptome assembly of four potential Pierce s Disease insect vectors from Arizona vineyards.</title>
        <authorList>
            <person name="Tassone E.E."/>
        </authorList>
    </citation>
    <scope>NUCLEOTIDE SEQUENCE</scope>
</reference>